<evidence type="ECO:0000313" key="1">
    <source>
        <dbReference type="EMBL" id="CAG2236640.1"/>
    </source>
</evidence>
<sequence length="248" mass="28676">MMLSRGICVFDIDQSGCKKLLVTMSTDTIAIQLMSFSTRKPDLESICVSIREDLIEKIKAIKERYKLALSYELHFKCSTGKYYDQTISYKTLKCSPEYQCKEHQEAHQSEEIYLPWMMNTEEDMWKRMSAMVIELTNAANRYENLGVSMENLVEEEEPKPESNINQQAKTVDDNFKKATAEKTSSIAGENNIATMSQEDENYVRMSLLLYSISPRAVRKLFDSEFNPTVLDATFQKAYSKLKDLRIKE</sequence>
<evidence type="ECO:0000313" key="2">
    <source>
        <dbReference type="Proteomes" id="UP000683360"/>
    </source>
</evidence>
<proteinExistence type="predicted"/>
<dbReference type="OrthoDB" id="5958466at2759"/>
<keyword evidence="2" id="KW-1185">Reference proteome</keyword>
<gene>
    <name evidence="1" type="ORF">MEDL_49167</name>
</gene>
<dbReference type="EMBL" id="CAJPWZ010002363">
    <property type="protein sequence ID" value="CAG2236640.1"/>
    <property type="molecule type" value="Genomic_DNA"/>
</dbReference>
<dbReference type="AlphaFoldDB" id="A0A8S3TSE7"/>
<dbReference type="Proteomes" id="UP000683360">
    <property type="component" value="Unassembled WGS sequence"/>
</dbReference>
<protein>
    <submittedName>
        <fullName evidence="1">Uncharacterized protein</fullName>
    </submittedName>
</protein>
<reference evidence="1" key="1">
    <citation type="submission" date="2021-03" db="EMBL/GenBank/DDBJ databases">
        <authorList>
            <person name="Bekaert M."/>
        </authorList>
    </citation>
    <scope>NUCLEOTIDE SEQUENCE</scope>
</reference>
<accession>A0A8S3TSE7</accession>
<name>A0A8S3TSE7_MYTED</name>
<organism evidence="1 2">
    <name type="scientific">Mytilus edulis</name>
    <name type="common">Blue mussel</name>
    <dbReference type="NCBI Taxonomy" id="6550"/>
    <lineage>
        <taxon>Eukaryota</taxon>
        <taxon>Metazoa</taxon>
        <taxon>Spiralia</taxon>
        <taxon>Lophotrochozoa</taxon>
        <taxon>Mollusca</taxon>
        <taxon>Bivalvia</taxon>
        <taxon>Autobranchia</taxon>
        <taxon>Pteriomorphia</taxon>
        <taxon>Mytilida</taxon>
        <taxon>Mytiloidea</taxon>
        <taxon>Mytilidae</taxon>
        <taxon>Mytilinae</taxon>
        <taxon>Mytilus</taxon>
    </lineage>
</organism>
<comment type="caution">
    <text evidence="1">The sequence shown here is derived from an EMBL/GenBank/DDBJ whole genome shotgun (WGS) entry which is preliminary data.</text>
</comment>